<dbReference type="SUPFAM" id="SSF52777">
    <property type="entry name" value="CoA-dependent acyltransferases"/>
    <property type="match status" value="3"/>
</dbReference>
<dbReference type="InterPro" id="IPR000873">
    <property type="entry name" value="AMP-dep_synth/lig_dom"/>
</dbReference>
<dbReference type="PROSITE" id="PS00455">
    <property type="entry name" value="AMP_BINDING"/>
    <property type="match status" value="2"/>
</dbReference>
<dbReference type="InterPro" id="IPR045851">
    <property type="entry name" value="AMP-bd_C_sf"/>
</dbReference>
<dbReference type="InterPro" id="IPR001242">
    <property type="entry name" value="Condensation_dom"/>
</dbReference>
<dbReference type="GO" id="GO:0008610">
    <property type="term" value="P:lipid biosynthetic process"/>
    <property type="evidence" value="ECO:0007669"/>
    <property type="project" value="UniProtKB-ARBA"/>
</dbReference>
<gene>
    <name evidence="5" type="ORF">H7H73_12315</name>
</gene>
<dbReference type="GO" id="GO:0031177">
    <property type="term" value="F:phosphopantetheine binding"/>
    <property type="evidence" value="ECO:0007669"/>
    <property type="project" value="InterPro"/>
</dbReference>
<dbReference type="InterPro" id="IPR025110">
    <property type="entry name" value="AMP-bd_C"/>
</dbReference>
<evidence type="ECO:0000256" key="2">
    <source>
        <dbReference type="ARBA" id="ARBA00022450"/>
    </source>
</evidence>
<dbReference type="EMBL" id="JACKRN010000441">
    <property type="protein sequence ID" value="MCV7071094.1"/>
    <property type="molecule type" value="Genomic_DNA"/>
</dbReference>
<dbReference type="PROSITE" id="PS00012">
    <property type="entry name" value="PHOSPHOPANTETHEINE"/>
    <property type="match status" value="1"/>
</dbReference>
<dbReference type="Pfam" id="PF00550">
    <property type="entry name" value="PP-binding"/>
    <property type="match status" value="1"/>
</dbReference>
<dbReference type="Gene3D" id="3.40.50.12780">
    <property type="entry name" value="N-terminal domain of ligase-like"/>
    <property type="match status" value="1"/>
</dbReference>
<dbReference type="Gene3D" id="3.30.559.30">
    <property type="entry name" value="Nonribosomal peptide synthetase, condensation domain"/>
    <property type="match status" value="2"/>
</dbReference>
<dbReference type="Proteomes" id="UP001140272">
    <property type="component" value="Unassembled WGS sequence"/>
</dbReference>
<reference evidence="5" key="2">
    <citation type="journal article" date="2022" name="BMC Genomics">
        <title>Comparative genome analysis of mycobacteria focusing on tRNA and non-coding RNA.</title>
        <authorList>
            <person name="Behra P.R.K."/>
            <person name="Pettersson B.M.F."/>
            <person name="Ramesh M."/>
            <person name="Das S."/>
            <person name="Dasgupta S."/>
            <person name="Kirsebom L.A."/>
        </authorList>
    </citation>
    <scope>NUCLEOTIDE SEQUENCE</scope>
    <source>
        <strain evidence="5">DSM 45406</strain>
    </source>
</reference>
<proteinExistence type="predicted"/>
<dbReference type="CDD" id="cd05930">
    <property type="entry name" value="A_NRPS"/>
    <property type="match status" value="1"/>
</dbReference>
<feature type="domain" description="Carrier" evidence="4">
    <location>
        <begin position="711"/>
        <end position="786"/>
    </location>
</feature>
<dbReference type="NCBIfam" id="TIGR01733">
    <property type="entry name" value="AA-adenyl-dom"/>
    <property type="match status" value="1"/>
</dbReference>
<dbReference type="FunFam" id="1.10.1200.10:FF:000005">
    <property type="entry name" value="Nonribosomal peptide synthetase 1"/>
    <property type="match status" value="1"/>
</dbReference>
<dbReference type="Pfam" id="PF00668">
    <property type="entry name" value="Condensation"/>
    <property type="match status" value="2"/>
</dbReference>
<dbReference type="GO" id="GO:0044550">
    <property type="term" value="P:secondary metabolite biosynthetic process"/>
    <property type="evidence" value="ECO:0007669"/>
    <property type="project" value="TreeGrafter"/>
</dbReference>
<dbReference type="Pfam" id="PF00501">
    <property type="entry name" value="AMP-binding"/>
    <property type="match status" value="2"/>
</dbReference>
<comment type="cofactor">
    <cofactor evidence="1">
        <name>pantetheine 4'-phosphate</name>
        <dbReference type="ChEBI" id="CHEBI:47942"/>
    </cofactor>
</comment>
<dbReference type="GO" id="GO:0003824">
    <property type="term" value="F:catalytic activity"/>
    <property type="evidence" value="ECO:0007669"/>
    <property type="project" value="InterPro"/>
</dbReference>
<dbReference type="InterPro" id="IPR010071">
    <property type="entry name" value="AA_adenyl_dom"/>
</dbReference>
<dbReference type="CDD" id="cd19540">
    <property type="entry name" value="LCL_NRPS-like"/>
    <property type="match status" value="1"/>
</dbReference>
<dbReference type="InterPro" id="IPR036736">
    <property type="entry name" value="ACP-like_sf"/>
</dbReference>
<keyword evidence="3" id="KW-0597">Phosphoprotein</keyword>
<dbReference type="InterPro" id="IPR020845">
    <property type="entry name" value="AMP-binding_CS"/>
</dbReference>
<dbReference type="FunFam" id="2.30.38.10:FF:000001">
    <property type="entry name" value="Non-ribosomal peptide synthetase PvdI"/>
    <property type="match status" value="1"/>
</dbReference>
<dbReference type="PROSITE" id="PS50075">
    <property type="entry name" value="CARRIER"/>
    <property type="match status" value="1"/>
</dbReference>
<dbReference type="InterPro" id="IPR020806">
    <property type="entry name" value="PKS_PP-bd"/>
</dbReference>
<dbReference type="InterPro" id="IPR042099">
    <property type="entry name" value="ANL_N_sf"/>
</dbReference>
<dbReference type="PANTHER" id="PTHR45527:SF1">
    <property type="entry name" value="FATTY ACID SYNTHASE"/>
    <property type="match status" value="1"/>
</dbReference>
<dbReference type="Gene3D" id="1.10.1200.10">
    <property type="entry name" value="ACP-like"/>
    <property type="match status" value="1"/>
</dbReference>
<evidence type="ECO:0000256" key="3">
    <source>
        <dbReference type="ARBA" id="ARBA00022553"/>
    </source>
</evidence>
<evidence type="ECO:0000256" key="1">
    <source>
        <dbReference type="ARBA" id="ARBA00001957"/>
    </source>
</evidence>
<accession>A0A9X3BGT0</accession>
<dbReference type="Gene3D" id="3.30.559.10">
    <property type="entry name" value="Chloramphenicol acetyltransferase-like domain"/>
    <property type="match status" value="2"/>
</dbReference>
<evidence type="ECO:0000313" key="5">
    <source>
        <dbReference type="EMBL" id="MCV7071094.1"/>
    </source>
</evidence>
<keyword evidence="2" id="KW-0596">Phosphopantetheine</keyword>
<dbReference type="FunFam" id="3.40.50.12780:FF:000012">
    <property type="entry name" value="Non-ribosomal peptide synthetase"/>
    <property type="match status" value="1"/>
</dbReference>
<dbReference type="SUPFAM" id="SSF47336">
    <property type="entry name" value="ACP-like"/>
    <property type="match status" value="1"/>
</dbReference>
<dbReference type="GO" id="GO:0043041">
    <property type="term" value="P:amino acid activation for nonribosomal peptide biosynthetic process"/>
    <property type="evidence" value="ECO:0007669"/>
    <property type="project" value="TreeGrafter"/>
</dbReference>
<sequence length="1515" mass="161256">MTDLARRHRTTVNTVLQAAWAQALTWLTGQDDVVFGTAVSGRPAELSGADATVGLLINTIPIRARITAGTTTADLLKQLSDNHHRTLDHQHVALAEIHRLTGQDQLFDTLFVFENYPLDAAAMTALGDLVVSEVTAHETNHYPLTLQAMPGDPLRLRVEYDTDLFDAQSVDALTGRLQRLLVAMAADPARRLWAIDLLEPTEHTVLDELGNREILRAATAAGATVPELFDRHASATPDALAVVSGQHRLTYREVQQASIALAHLLVDRGVRPGDCVAVLLPRSGQAIVGMLAALRAGAFYLAIDAGLPAQRVAFMIGDASPAVAITDTALRHRLEEFDVDILDIDTSPSGSRSLAGLPTPSAGDLAYLIYTSGTTGVPKGVVVSHDNVSHLVDSTPVSLPAHPVWTQCHSYAFDFSVWEIWAALLTGGSAVVVPDEVVLSPGEFQDLLVQERVNVLTQTPSAVTALDPARVPSVALLLGGEACSADVVDRWAPGRVAINAYGPTEITVYAAMSEPLQPGSGPAPIGGPVATAALLVLDAGLRPVPPGAVGELYVAGRGVGVGYLRRPGLTAARFVPCPFGRPGDRMYRTGDLVRWRPDGQLQYLGRADDQVKIRGYRIELGEVQAALAGLDGVDRAAVITSRDHAGANRLIGYFTGTADPAAVRQRLAEFLPSYMVPTDVIAVDALPLTVGGKLDVRALPAPDDTRAAYRAPRTVTEEILTAAYASVLGVDRVGIDESFFDLGGDSILAMRLAAAIGTALSATVSVRVIFDAPTVAELAERVAAHTGPRAPVVAVDRAAILPLSFAQNRLWFVDQLQGPSPVYNMVVALRLRGVLDTEAMAAALADVVARHESLRTLVVAPDGVPRQIIVPAEQADAGGDVVDATTLADGELTAAIDAAGRHAFRLDRDIPLRATLFRVAERDHVLVGVVHHIAADGWSVAPLLRDLGVAYAARCAGRAPDWPALPVQYADYALWQRDHLGDLGDDASPIAAQLAYWRDALAGMPERIALPTDRPYPAVADQRGDQITFEWPAALQQQIRDVARRHHATGFMVMQAALSVLLSALSSSSDVAVGFPIAGRNDPALDELVGFFVNTLVLRVDLSGDPTITEVLEQVRQRSLAAYDHQDLPFEALVEKLNPARSLAHHPLVQVMLAWQNMPGAGVGLGDLEVTQLPVQTHTARVDLSFVLTERWTESAAPAGISGTVEFRTDVFDPDTVRTLVTRLERVVTAMLTDQDQRLSRLDLLDAADLTRVARLGNQALLTAPAPAAASIPDMFAAHVARTPDHGAVTGGDRSLSYRELDEESNRLAHRLIAVGAGPGTTVALMLPRSAQAVIAMLAILKTGAAYLPLDPAHPDERIRFMLADSAPVAAVSNAALRSRLSATGIPVLDAEDDATGPHDPVSRASADDIAYLIYTSGTTGTPKGVAISHRNLAHLAASTPPELGPHPVWTQCHSYGFDFSVWEIWAALLGGGRLVIVDEDTAASPPDFHELLVREQVSVLTQTPSAITALSPDG</sequence>
<dbReference type="Gene3D" id="3.40.50.980">
    <property type="match status" value="2"/>
</dbReference>
<dbReference type="InterPro" id="IPR006162">
    <property type="entry name" value="Ppantetheine_attach_site"/>
</dbReference>
<feature type="non-terminal residue" evidence="5">
    <location>
        <position position="1515"/>
    </location>
</feature>
<protein>
    <submittedName>
        <fullName evidence="5">Amino acid adenylation domain-containing protein</fullName>
    </submittedName>
</protein>
<dbReference type="InterPro" id="IPR009081">
    <property type="entry name" value="PP-bd_ACP"/>
</dbReference>
<evidence type="ECO:0000259" key="4">
    <source>
        <dbReference type="PROSITE" id="PS50075"/>
    </source>
</evidence>
<dbReference type="PANTHER" id="PTHR45527">
    <property type="entry name" value="NONRIBOSOMAL PEPTIDE SYNTHETASE"/>
    <property type="match status" value="1"/>
</dbReference>
<organism evidence="5 6">
    <name type="scientific">Mycolicibacterium rufum</name>
    <dbReference type="NCBI Taxonomy" id="318424"/>
    <lineage>
        <taxon>Bacteria</taxon>
        <taxon>Bacillati</taxon>
        <taxon>Actinomycetota</taxon>
        <taxon>Actinomycetes</taxon>
        <taxon>Mycobacteriales</taxon>
        <taxon>Mycobacteriaceae</taxon>
        <taxon>Mycolicibacterium</taxon>
    </lineage>
</organism>
<dbReference type="SUPFAM" id="SSF56801">
    <property type="entry name" value="Acetyl-CoA synthetase-like"/>
    <property type="match status" value="2"/>
</dbReference>
<evidence type="ECO:0000313" key="6">
    <source>
        <dbReference type="Proteomes" id="UP001140272"/>
    </source>
</evidence>
<dbReference type="Gene3D" id="3.30.300.30">
    <property type="match status" value="1"/>
</dbReference>
<comment type="caution">
    <text evidence="5">The sequence shown here is derived from an EMBL/GenBank/DDBJ whole genome shotgun (WGS) entry which is preliminary data.</text>
</comment>
<dbReference type="FunFam" id="3.40.50.980:FF:000001">
    <property type="entry name" value="Non-ribosomal peptide synthetase"/>
    <property type="match status" value="1"/>
</dbReference>
<dbReference type="Pfam" id="PF13193">
    <property type="entry name" value="AMP-binding_C"/>
    <property type="match status" value="1"/>
</dbReference>
<dbReference type="SMART" id="SM00823">
    <property type="entry name" value="PKS_PP"/>
    <property type="match status" value="1"/>
</dbReference>
<dbReference type="InterPro" id="IPR023213">
    <property type="entry name" value="CAT-like_dom_sf"/>
</dbReference>
<name>A0A9X3BGT0_9MYCO</name>
<reference evidence="5" key="1">
    <citation type="submission" date="2020-07" db="EMBL/GenBank/DDBJ databases">
        <authorList>
            <person name="Pettersson B.M.F."/>
            <person name="Behra P.R.K."/>
            <person name="Ramesh M."/>
            <person name="Das S."/>
            <person name="Dasgupta S."/>
            <person name="Kirsebom L.A."/>
        </authorList>
    </citation>
    <scope>NUCLEOTIDE SEQUENCE</scope>
    <source>
        <strain evidence="5">DSM 45406</strain>
    </source>
</reference>
<dbReference type="GO" id="GO:0005829">
    <property type="term" value="C:cytosol"/>
    <property type="evidence" value="ECO:0007669"/>
    <property type="project" value="TreeGrafter"/>
</dbReference>
<dbReference type="SMART" id="SM01294">
    <property type="entry name" value="PKS_PP_betabranch"/>
    <property type="match status" value="1"/>
</dbReference>